<feature type="transmembrane region" description="Helical" evidence="1">
    <location>
        <begin position="70"/>
        <end position="89"/>
    </location>
</feature>
<feature type="domain" description="DUF6545" evidence="2">
    <location>
        <begin position="252"/>
        <end position="384"/>
    </location>
</feature>
<dbReference type="AlphaFoldDB" id="A0A516R2I3"/>
<organism evidence="3 4">
    <name type="scientific">Streptomyces spectabilis</name>
    <dbReference type="NCBI Taxonomy" id="68270"/>
    <lineage>
        <taxon>Bacteria</taxon>
        <taxon>Bacillati</taxon>
        <taxon>Actinomycetota</taxon>
        <taxon>Actinomycetes</taxon>
        <taxon>Kitasatosporales</taxon>
        <taxon>Streptomycetaceae</taxon>
        <taxon>Streptomyces</taxon>
    </lineage>
</organism>
<keyword evidence="1" id="KW-0472">Membrane</keyword>
<dbReference type="EMBL" id="CP040916">
    <property type="protein sequence ID" value="QDQ09867.1"/>
    <property type="molecule type" value="Genomic_DNA"/>
</dbReference>
<protein>
    <recommendedName>
        <fullName evidence="2">DUF6545 domain-containing protein</fullName>
    </recommendedName>
</protein>
<feature type="transmembrane region" description="Helical" evidence="1">
    <location>
        <begin position="189"/>
        <end position="210"/>
    </location>
</feature>
<gene>
    <name evidence="3" type="ORF">FH965_04245</name>
</gene>
<dbReference type="InterPro" id="IPR050039">
    <property type="entry name" value="MAB_1171c-like"/>
</dbReference>
<dbReference type="Pfam" id="PF20182">
    <property type="entry name" value="DUF6545"/>
    <property type="match status" value="1"/>
</dbReference>
<dbReference type="Proteomes" id="UP000316806">
    <property type="component" value="Chromosome"/>
</dbReference>
<dbReference type="NCBIfam" id="NF042915">
    <property type="entry name" value="MAB_1171c_fam"/>
    <property type="match status" value="1"/>
</dbReference>
<feature type="transmembrane region" description="Helical" evidence="1">
    <location>
        <begin position="149"/>
        <end position="169"/>
    </location>
</feature>
<feature type="transmembrane region" description="Helical" evidence="1">
    <location>
        <begin position="109"/>
        <end position="128"/>
    </location>
</feature>
<evidence type="ECO:0000259" key="2">
    <source>
        <dbReference type="Pfam" id="PF20182"/>
    </source>
</evidence>
<evidence type="ECO:0000313" key="4">
    <source>
        <dbReference type="Proteomes" id="UP000316806"/>
    </source>
</evidence>
<keyword evidence="1" id="KW-0812">Transmembrane</keyword>
<evidence type="ECO:0000256" key="1">
    <source>
        <dbReference type="SAM" id="Phobius"/>
    </source>
</evidence>
<dbReference type="InterPro" id="IPR046675">
    <property type="entry name" value="DUF6545"/>
</dbReference>
<proteinExistence type="predicted"/>
<dbReference type="RefSeq" id="WP_144001443.1">
    <property type="nucleotide sequence ID" value="NZ_CP040916.1"/>
</dbReference>
<accession>A0A516R2I3</accession>
<name>A0A516R2I3_STRST</name>
<evidence type="ECO:0000313" key="3">
    <source>
        <dbReference type="EMBL" id="QDQ09867.1"/>
    </source>
</evidence>
<sequence length="409" mass="43054">MWHALLTSVSLTVAAASLALGTVKSVAARREPALALKLTASSLFHSAALFLLVTPAVYRAVGHLTGVPHLAALLIDFAALLRVGHAHLLAHLWHPPDRAGPPLRRAVGAWVPLYGGTLVVLAGLFAVTDFDGSARPLLLATDHARVPQIVALHVLYFAALSAAVTATVLKCRSLLALGSPGLTPELDRSVRGFAAAVALDLVHAVCLLVAMAGAARGRGMDALAEGAWLATAASALVANHSLVRLSVHARRQERRDHSALRPLWQTVVRADPRLVLTPGLAWGGWDTRIALSRRLVEIRDGARSLRPWMTAEPARAVARLARHGAYPGVDVVAAQAAATILYAARRRGVGRPPAAADSDFPGLPGEDVPAAGERAHLVLVARHLDHPLVREALTLLCPDARAMCGSGHP</sequence>
<keyword evidence="1" id="KW-1133">Transmembrane helix</keyword>
<reference evidence="3 4" key="1">
    <citation type="journal article" date="2019" name="J. Ind. Microbiol. Biotechnol.">
        <title>The complete genomic sequence of Streptomyces spectabilis NRRL-2792 and identification of secondary metabolite biosynthetic gene clusters.</title>
        <authorList>
            <person name="Sinha A."/>
            <person name="Phillips-Salemka S."/>
            <person name="Niraula T.A."/>
            <person name="Short K.A."/>
            <person name="Niraula N.P."/>
        </authorList>
    </citation>
    <scope>NUCLEOTIDE SEQUENCE [LARGE SCALE GENOMIC DNA]</scope>
    <source>
        <strain evidence="3 4">NRRL 2792</strain>
    </source>
</reference>
<feature type="transmembrane region" description="Helical" evidence="1">
    <location>
        <begin position="38"/>
        <end position="58"/>
    </location>
</feature>